<dbReference type="InterPro" id="IPR017871">
    <property type="entry name" value="ABC_transporter-like_CS"/>
</dbReference>
<dbReference type="GO" id="GO:0030253">
    <property type="term" value="P:protein secretion by the type I secretion system"/>
    <property type="evidence" value="ECO:0007669"/>
    <property type="project" value="InterPro"/>
</dbReference>
<evidence type="ECO:0000256" key="9">
    <source>
        <dbReference type="ARBA" id="ARBA00022989"/>
    </source>
</evidence>
<dbReference type="PROSITE" id="PS00211">
    <property type="entry name" value="ABC_TRANSPORTER_1"/>
    <property type="match status" value="1"/>
</dbReference>
<dbReference type="NCBIfam" id="TIGR01846">
    <property type="entry name" value="type_I_sec_HlyB"/>
    <property type="match status" value="1"/>
</dbReference>
<dbReference type="PROSITE" id="PS50990">
    <property type="entry name" value="PEPTIDASE_C39"/>
    <property type="match status" value="1"/>
</dbReference>
<reference evidence="15 16" key="1">
    <citation type="submission" date="2014-04" db="EMBL/GenBank/DDBJ databases">
        <title>Draft genome sequence of Photobacterium halotolerans S2753: a solonamide, ngercheumicin and holomycin producer.</title>
        <authorList>
            <person name="Machado H.R."/>
            <person name="Gram L."/>
        </authorList>
    </citation>
    <scope>NUCLEOTIDE SEQUENCE [LARGE SCALE GENOMIC DNA]</scope>
    <source>
        <strain evidence="15 16">S2753</strain>
    </source>
</reference>
<dbReference type="PROSITE" id="PS50893">
    <property type="entry name" value="ABC_TRANSPORTER_2"/>
    <property type="match status" value="1"/>
</dbReference>
<feature type="transmembrane region" description="Helical" evidence="11">
    <location>
        <begin position="204"/>
        <end position="224"/>
    </location>
</feature>
<evidence type="ECO:0000256" key="11">
    <source>
        <dbReference type="SAM" id="Phobius"/>
    </source>
</evidence>
<dbReference type="InterPro" id="IPR027417">
    <property type="entry name" value="P-loop_NTPase"/>
</dbReference>
<evidence type="ECO:0008006" key="17">
    <source>
        <dbReference type="Google" id="ProtNLM"/>
    </source>
</evidence>
<feature type="transmembrane region" description="Helical" evidence="11">
    <location>
        <begin position="404"/>
        <end position="429"/>
    </location>
</feature>
<dbReference type="Gene3D" id="3.40.50.300">
    <property type="entry name" value="P-loop containing nucleotide triphosphate hydrolases"/>
    <property type="match status" value="1"/>
</dbReference>
<dbReference type="SMART" id="SM00382">
    <property type="entry name" value="AAA"/>
    <property type="match status" value="1"/>
</dbReference>
<dbReference type="SUPFAM" id="SSF90123">
    <property type="entry name" value="ABC transporter transmembrane region"/>
    <property type="match status" value="1"/>
</dbReference>
<dbReference type="GO" id="GO:0005524">
    <property type="term" value="F:ATP binding"/>
    <property type="evidence" value="ECO:0007669"/>
    <property type="project" value="UniProtKB-KW"/>
</dbReference>
<keyword evidence="3" id="KW-0813">Transport</keyword>
<dbReference type="InterPro" id="IPR036640">
    <property type="entry name" value="ABC1_TM_sf"/>
</dbReference>
<keyword evidence="4" id="KW-1003">Cell membrane</keyword>
<dbReference type="EMBL" id="JMIB01000018">
    <property type="protein sequence ID" value="KDM91755.1"/>
    <property type="molecule type" value="Genomic_DNA"/>
</dbReference>
<keyword evidence="8" id="KW-0067">ATP-binding</keyword>
<evidence type="ECO:0000256" key="4">
    <source>
        <dbReference type="ARBA" id="ARBA00022475"/>
    </source>
</evidence>
<keyword evidence="10 11" id="KW-0472">Membrane</keyword>
<evidence type="ECO:0000259" key="14">
    <source>
        <dbReference type="PROSITE" id="PS50990"/>
    </source>
</evidence>
<dbReference type="InterPro" id="IPR003593">
    <property type="entry name" value="AAA+_ATPase"/>
</dbReference>
<evidence type="ECO:0000256" key="7">
    <source>
        <dbReference type="ARBA" id="ARBA00022801"/>
    </source>
</evidence>
<evidence type="ECO:0000256" key="10">
    <source>
        <dbReference type="ARBA" id="ARBA00023136"/>
    </source>
</evidence>
<feature type="transmembrane region" description="Helical" evidence="11">
    <location>
        <begin position="309"/>
        <end position="329"/>
    </location>
</feature>
<evidence type="ECO:0000256" key="1">
    <source>
        <dbReference type="ARBA" id="ARBA00004651"/>
    </source>
</evidence>
<dbReference type="Proteomes" id="UP000027192">
    <property type="component" value="Unassembled WGS sequence"/>
</dbReference>
<dbReference type="STRING" id="1654360.EA58_09595"/>
<evidence type="ECO:0000256" key="2">
    <source>
        <dbReference type="ARBA" id="ARBA00006025"/>
    </source>
</evidence>
<dbReference type="PROSITE" id="PS50929">
    <property type="entry name" value="ABC_TM1F"/>
    <property type="match status" value="1"/>
</dbReference>
<keyword evidence="16" id="KW-1185">Reference proteome</keyword>
<name>A0A066RMU5_9GAMM</name>
<dbReference type="Pfam" id="PF00664">
    <property type="entry name" value="ABC_membrane"/>
    <property type="match status" value="1"/>
</dbReference>
<sequence>MIANKVLKSDIAENYSPACFLLSFPVRLLFAMSTVRSLYLLFSQHGIQFNETDIPKSALTSASTESLCKAIRKMGYRVISEHCNLLDMPQMTCPAMLEMKGEQWLVVVQVLAEQVMVLNEHGVPEQMDFDTLSQCWTGNVIRIQPVQESGFGFRWLFSAFLRHRAVITQLFIATLILQCFALVTPFFFQVIVDKILVHQNIDTLIILTGGMVVIACFDVILALLRNYIFYHTITRIDASLGSKVFRKLMSLPFSYFAHSSVGQTLSRVRELENISEFLNDSTVTMIIDLAFTLVLIAVMYLYSPVLTLIVLLSIALYVLLLSLNVPAFFKNLDRQFGLGARNNSFMVENISGIETLKSLGVEKNVSQYWDNFFAEFIQTVFRGKMIQARGVQGVELISKLTTIFVLYFGANLVIGGSLTIGQLIAFSMLTNNIMMPVIRLAHLWQGLQKARVAVMRLAEILNSPDETDASAVAFRPEALDGRIELKNIGFSYLPDGPRTLDNISLTIAPGEVVGIVGRSGSGKSTLVRLLHKLYQPDSGQILYDGHELNLLDTAWLRQQIGIVLQDNVLFATTVKNNIAMADPSLSLPQVIEAAKMVGAHEFIMQLPQGYDTVLDERGGNLSGGQRQRIAIARALATNPRILIFDEATSALDSQSERIIQDRMKDICKGRTVIMIAHRLSTIREADRIVTFEQGRIAEQGTHEELCLLNGIYAQLHQQQTGSRLCLTGG</sequence>
<evidence type="ECO:0000256" key="6">
    <source>
        <dbReference type="ARBA" id="ARBA00022741"/>
    </source>
</evidence>
<dbReference type="OrthoDB" id="9782586at2"/>
<feature type="domain" description="Peptidase C39" evidence="14">
    <location>
        <begin position="32"/>
        <end position="143"/>
    </location>
</feature>
<comment type="subcellular location">
    <subcellularLocation>
        <location evidence="1">Cell membrane</location>
        <topology evidence="1">Multi-pass membrane protein</topology>
    </subcellularLocation>
</comment>
<feature type="domain" description="ABC transporter" evidence="12">
    <location>
        <begin position="483"/>
        <end position="718"/>
    </location>
</feature>
<feature type="transmembrane region" description="Helical" evidence="11">
    <location>
        <begin position="170"/>
        <end position="192"/>
    </location>
</feature>
<dbReference type="GO" id="GO:0006508">
    <property type="term" value="P:proteolysis"/>
    <property type="evidence" value="ECO:0007669"/>
    <property type="project" value="InterPro"/>
</dbReference>
<accession>A0A066RMU5</accession>
<proteinExistence type="inferred from homology"/>
<feature type="transmembrane region" description="Helical" evidence="11">
    <location>
        <begin position="281"/>
        <end position="302"/>
    </location>
</feature>
<dbReference type="GO" id="GO:0030256">
    <property type="term" value="C:type I protein secretion system complex"/>
    <property type="evidence" value="ECO:0007669"/>
    <property type="project" value="InterPro"/>
</dbReference>
<evidence type="ECO:0000313" key="15">
    <source>
        <dbReference type="EMBL" id="KDM91755.1"/>
    </source>
</evidence>
<feature type="domain" description="ABC transmembrane type-1" evidence="13">
    <location>
        <begin position="170"/>
        <end position="449"/>
    </location>
</feature>
<dbReference type="SUPFAM" id="SSF52540">
    <property type="entry name" value="P-loop containing nucleoside triphosphate hydrolases"/>
    <property type="match status" value="1"/>
</dbReference>
<keyword evidence="5 11" id="KW-0812">Transmembrane</keyword>
<dbReference type="Pfam" id="PF00005">
    <property type="entry name" value="ABC_tran"/>
    <property type="match status" value="1"/>
</dbReference>
<dbReference type="Gene3D" id="1.20.1560.10">
    <property type="entry name" value="ABC transporter type 1, transmembrane domain"/>
    <property type="match status" value="1"/>
</dbReference>
<dbReference type="PANTHER" id="PTHR43394:SF1">
    <property type="entry name" value="ATP-BINDING CASSETTE SUB-FAMILY B MEMBER 10, MITOCHONDRIAL"/>
    <property type="match status" value="1"/>
</dbReference>
<dbReference type="GO" id="GO:0005886">
    <property type="term" value="C:plasma membrane"/>
    <property type="evidence" value="ECO:0007669"/>
    <property type="project" value="UniProtKB-SubCell"/>
</dbReference>
<keyword evidence="9 11" id="KW-1133">Transmembrane helix</keyword>
<evidence type="ECO:0000256" key="5">
    <source>
        <dbReference type="ARBA" id="ARBA00022692"/>
    </source>
</evidence>
<dbReference type="InterPro" id="IPR005074">
    <property type="entry name" value="Peptidase_C39"/>
</dbReference>
<dbReference type="InterPro" id="IPR011527">
    <property type="entry name" value="ABC1_TM_dom"/>
</dbReference>
<evidence type="ECO:0000313" key="16">
    <source>
        <dbReference type="Proteomes" id="UP000027192"/>
    </source>
</evidence>
<dbReference type="GO" id="GO:0008233">
    <property type="term" value="F:peptidase activity"/>
    <property type="evidence" value="ECO:0007669"/>
    <property type="project" value="InterPro"/>
</dbReference>
<dbReference type="InterPro" id="IPR003439">
    <property type="entry name" value="ABC_transporter-like_ATP-bd"/>
</dbReference>
<evidence type="ECO:0000259" key="12">
    <source>
        <dbReference type="PROSITE" id="PS50893"/>
    </source>
</evidence>
<evidence type="ECO:0000256" key="8">
    <source>
        <dbReference type="ARBA" id="ARBA00022840"/>
    </source>
</evidence>
<gene>
    <name evidence="15" type="ORF">EA58_09595</name>
</gene>
<evidence type="ECO:0000259" key="13">
    <source>
        <dbReference type="PROSITE" id="PS50929"/>
    </source>
</evidence>
<dbReference type="FunFam" id="3.40.50.300:FF:000299">
    <property type="entry name" value="ABC transporter ATP-binding protein/permease"/>
    <property type="match status" value="1"/>
</dbReference>
<dbReference type="CDD" id="cd18588">
    <property type="entry name" value="ABC_6TM_CyaB_HlyB_like"/>
    <property type="match status" value="1"/>
</dbReference>
<dbReference type="PANTHER" id="PTHR43394">
    <property type="entry name" value="ATP-DEPENDENT PERMEASE MDL1, MITOCHONDRIAL"/>
    <property type="match status" value="1"/>
</dbReference>
<dbReference type="GO" id="GO:0015421">
    <property type="term" value="F:ABC-type oligopeptide transporter activity"/>
    <property type="evidence" value="ECO:0007669"/>
    <property type="project" value="TreeGrafter"/>
</dbReference>
<dbReference type="GO" id="GO:0016887">
    <property type="term" value="F:ATP hydrolysis activity"/>
    <property type="evidence" value="ECO:0007669"/>
    <property type="project" value="InterPro"/>
</dbReference>
<dbReference type="InterPro" id="IPR010132">
    <property type="entry name" value="ATPase_T1SS_HlyB"/>
</dbReference>
<comment type="caution">
    <text evidence="15">The sequence shown here is derived from an EMBL/GenBank/DDBJ whole genome shotgun (WGS) entry which is preliminary data.</text>
</comment>
<evidence type="ECO:0000256" key="3">
    <source>
        <dbReference type="ARBA" id="ARBA00022448"/>
    </source>
</evidence>
<dbReference type="InterPro" id="IPR039421">
    <property type="entry name" value="Type_1_exporter"/>
</dbReference>
<keyword evidence="7" id="KW-0378">Hydrolase</keyword>
<organism evidence="15 16">
    <name type="scientific">Photobacterium galatheae</name>
    <dbReference type="NCBI Taxonomy" id="1654360"/>
    <lineage>
        <taxon>Bacteria</taxon>
        <taxon>Pseudomonadati</taxon>
        <taxon>Pseudomonadota</taxon>
        <taxon>Gammaproteobacteria</taxon>
        <taxon>Vibrionales</taxon>
        <taxon>Vibrionaceae</taxon>
        <taxon>Photobacterium</taxon>
    </lineage>
</organism>
<comment type="similarity">
    <text evidence="2">Belongs to the ABC transporter superfamily. Protein-1 exporter (TC 3.A.1.109) family.</text>
</comment>
<protein>
    <recommendedName>
        <fullName evidence="17">Peptidase C39</fullName>
    </recommendedName>
</protein>
<dbReference type="Gene3D" id="3.90.70.10">
    <property type="entry name" value="Cysteine proteinases"/>
    <property type="match status" value="1"/>
</dbReference>
<dbReference type="AlphaFoldDB" id="A0A066RMU5"/>
<keyword evidence="6" id="KW-0547">Nucleotide-binding</keyword>